<dbReference type="InterPro" id="IPR019496">
    <property type="entry name" value="NUFIP1_cons_dom"/>
</dbReference>
<feature type="region of interest" description="Disordered" evidence="1">
    <location>
        <begin position="312"/>
        <end position="351"/>
    </location>
</feature>
<dbReference type="Gramene" id="ERM97275">
    <property type="protein sequence ID" value="ERM97275"/>
    <property type="gene ID" value="AMTR_s00119p00129000"/>
</dbReference>
<dbReference type="InterPro" id="IPR039136">
    <property type="entry name" value="NUFIP1-like"/>
</dbReference>
<dbReference type="Proteomes" id="UP000017836">
    <property type="component" value="Unassembled WGS sequence"/>
</dbReference>
<feature type="region of interest" description="Disordered" evidence="1">
    <location>
        <begin position="588"/>
        <end position="616"/>
    </location>
</feature>
<feature type="domain" description="FMR1-interacting protein 1 conserved" evidence="2">
    <location>
        <begin position="392"/>
        <end position="423"/>
    </location>
</feature>
<keyword evidence="4" id="KW-1185">Reference proteome</keyword>
<feature type="compositionally biased region" description="Basic residues" evidence="1">
    <location>
        <begin position="485"/>
        <end position="507"/>
    </location>
</feature>
<dbReference type="PANTHER" id="PTHR13309:SF0">
    <property type="entry name" value="FMR1-INTERACTING PROTEIN NUFIP1"/>
    <property type="match status" value="1"/>
</dbReference>
<dbReference type="PANTHER" id="PTHR13309">
    <property type="entry name" value="NUCLEAR FRAGILE X MENTAL RETARDATION PROTEIN INTERACTING PROTEIN 1"/>
    <property type="match status" value="1"/>
</dbReference>
<feature type="region of interest" description="Disordered" evidence="1">
    <location>
        <begin position="364"/>
        <end position="386"/>
    </location>
</feature>
<name>W1NQ80_AMBTC</name>
<feature type="region of interest" description="Disordered" evidence="1">
    <location>
        <begin position="461"/>
        <end position="519"/>
    </location>
</feature>
<dbReference type="STRING" id="13333.W1NQ80"/>
<dbReference type="GO" id="GO:0003723">
    <property type="term" value="F:RNA binding"/>
    <property type="evidence" value="ECO:0007669"/>
    <property type="project" value="InterPro"/>
</dbReference>
<dbReference type="GO" id="GO:0000492">
    <property type="term" value="P:box C/D snoRNP assembly"/>
    <property type="evidence" value="ECO:0000318"/>
    <property type="project" value="GO_Central"/>
</dbReference>
<sequence length="640" mass="72198">MKYMLPHQKPSWFLSVFTSSLKGIVLFNKSMIPLVNPQSSLPNQEMMPGSNVGNPQPAQFYSNQNSNLIPHSYSQPNHLAFTSLQPHIQNLPMQHHIQFPANFNTQNPNFHNPLNNQNTNFQNRLTHNPSVMFPNRAQTLPSNHMPNAFVNGIGYSVQFANPNGFHNHPQVNAYAANQIPQCPQNPINPGTTFTVNPSHPTFVPHPQNNPSTVGCPALGNFQPLTSSSNHVSSGSFEKSQLCMGIPYQNFHQLVLPNLGQSAIGVPGNVFSQLNTSPQMQPMQKSLQPQGFLQPQEISYDHVGKHNAPIMNDGPKGKKFGNTPHHSDKGESRLRTPSLHGIGNSKAKFKHDTRNGKCFKGVVHGQHREGARNSNRNNWNREGIPESKRPSLSAIYTEDEIKQWREERKKNFPTNANVEKKAGKSRNNLVDAEAKLRRKRLKEILAKQAELGIEVAEVPPNYLSESEKQPPNRRHEKFNRNEKRNFRNKHKFQKRGKAGRREGKSHKSGNKESPRSVLTRSPTLLQKLLSKEIKRDKSHLLQVFRFMVMNSFFKEWPDKSLKVPVCVVGESECEGKEVEREFSNEGLVSSGAVVEGDGDEDERYCSSGNEREGDAGLDHLGEDFVERKVTEKEREEGEIFE</sequence>
<accession>W1NQ80</accession>
<organism evidence="3 4">
    <name type="scientific">Amborella trichopoda</name>
    <dbReference type="NCBI Taxonomy" id="13333"/>
    <lineage>
        <taxon>Eukaryota</taxon>
        <taxon>Viridiplantae</taxon>
        <taxon>Streptophyta</taxon>
        <taxon>Embryophyta</taxon>
        <taxon>Tracheophyta</taxon>
        <taxon>Spermatophyta</taxon>
        <taxon>Magnoliopsida</taxon>
        <taxon>Amborellales</taxon>
        <taxon>Amborellaceae</taxon>
        <taxon>Amborella</taxon>
    </lineage>
</organism>
<feature type="compositionally biased region" description="Basic and acidic residues" evidence="1">
    <location>
        <begin position="324"/>
        <end position="333"/>
    </location>
</feature>
<gene>
    <name evidence="3" type="ORF">AMTR_s00119p00129000</name>
</gene>
<evidence type="ECO:0000313" key="3">
    <source>
        <dbReference type="EMBL" id="ERM97275.1"/>
    </source>
</evidence>
<protein>
    <recommendedName>
        <fullName evidence="2">FMR1-interacting protein 1 conserved domain-containing protein</fullName>
    </recommendedName>
</protein>
<evidence type="ECO:0000256" key="1">
    <source>
        <dbReference type="SAM" id="MobiDB-lite"/>
    </source>
</evidence>
<dbReference type="AlphaFoldDB" id="W1NQ80"/>
<dbReference type="Pfam" id="PF10453">
    <property type="entry name" value="NUFIP1"/>
    <property type="match status" value="1"/>
</dbReference>
<dbReference type="eggNOG" id="ENOG502RTTB">
    <property type="taxonomic scope" value="Eukaryota"/>
</dbReference>
<dbReference type="EMBL" id="KI396540">
    <property type="protein sequence ID" value="ERM97275.1"/>
    <property type="molecule type" value="Genomic_DNA"/>
</dbReference>
<dbReference type="HOGENOM" id="CLU_442403_0_0_1"/>
<evidence type="ECO:0000313" key="4">
    <source>
        <dbReference type="Proteomes" id="UP000017836"/>
    </source>
</evidence>
<dbReference type="GO" id="GO:0005634">
    <property type="term" value="C:nucleus"/>
    <property type="evidence" value="ECO:0000318"/>
    <property type="project" value="GO_Central"/>
</dbReference>
<evidence type="ECO:0000259" key="2">
    <source>
        <dbReference type="Pfam" id="PF10453"/>
    </source>
</evidence>
<reference evidence="4" key="1">
    <citation type="journal article" date="2013" name="Science">
        <title>The Amborella genome and the evolution of flowering plants.</title>
        <authorList>
            <consortium name="Amborella Genome Project"/>
        </authorList>
    </citation>
    <scope>NUCLEOTIDE SEQUENCE [LARGE SCALE GENOMIC DNA]</scope>
</reference>
<proteinExistence type="predicted"/>